<name>A0A9K3PGU4_9STRA</name>
<evidence type="ECO:0000256" key="3">
    <source>
        <dbReference type="ARBA" id="ARBA00022679"/>
    </source>
</evidence>
<keyword evidence="4" id="KW-0479">Metal-binding</keyword>
<dbReference type="PROSITE" id="PS51443">
    <property type="entry name" value="PCS"/>
    <property type="match status" value="1"/>
</dbReference>
<evidence type="ECO:0000256" key="5">
    <source>
        <dbReference type="SAM" id="MobiDB-lite"/>
    </source>
</evidence>
<dbReference type="InterPro" id="IPR040409">
    <property type="entry name" value="PCS-like"/>
</dbReference>
<reference evidence="7" key="1">
    <citation type="journal article" date="2021" name="Sci. Rep.">
        <title>Diploid genomic architecture of Nitzschia inconspicua, an elite biomass production diatom.</title>
        <authorList>
            <person name="Oliver A."/>
            <person name="Podell S."/>
            <person name="Pinowska A."/>
            <person name="Traller J.C."/>
            <person name="Smith S.R."/>
            <person name="McClure R."/>
            <person name="Beliaev A."/>
            <person name="Bohutskyi P."/>
            <person name="Hill E.A."/>
            <person name="Rabines A."/>
            <person name="Zheng H."/>
            <person name="Allen L.Z."/>
            <person name="Kuo A."/>
            <person name="Grigoriev I.V."/>
            <person name="Allen A.E."/>
            <person name="Hazlebeck D."/>
            <person name="Allen E.E."/>
        </authorList>
    </citation>
    <scope>NUCLEOTIDE SEQUENCE</scope>
    <source>
        <strain evidence="7">Hildebrandi</strain>
    </source>
</reference>
<evidence type="ECO:0000313" key="8">
    <source>
        <dbReference type="Proteomes" id="UP000693970"/>
    </source>
</evidence>
<evidence type="ECO:0000259" key="6">
    <source>
        <dbReference type="PROSITE" id="PS51443"/>
    </source>
</evidence>
<dbReference type="OrthoDB" id="448954at2759"/>
<keyword evidence="2" id="KW-0104">Cadmium</keyword>
<organism evidence="7 8">
    <name type="scientific">Nitzschia inconspicua</name>
    <dbReference type="NCBI Taxonomy" id="303405"/>
    <lineage>
        <taxon>Eukaryota</taxon>
        <taxon>Sar</taxon>
        <taxon>Stramenopiles</taxon>
        <taxon>Ochrophyta</taxon>
        <taxon>Bacillariophyta</taxon>
        <taxon>Bacillariophyceae</taxon>
        <taxon>Bacillariophycidae</taxon>
        <taxon>Bacillariales</taxon>
        <taxon>Bacillariaceae</taxon>
        <taxon>Nitzschia</taxon>
    </lineage>
</organism>
<comment type="caution">
    <text evidence="7">The sequence shown here is derived from an EMBL/GenBank/DDBJ whole genome shotgun (WGS) entry which is preliminary data.</text>
</comment>
<gene>
    <name evidence="7" type="ORF">IV203_006226</name>
</gene>
<protein>
    <recommendedName>
        <fullName evidence="1">glutathione gamma-glutamylcysteinyltransferase</fullName>
        <ecNumber evidence="1">2.3.2.15</ecNumber>
    </recommendedName>
</protein>
<dbReference type="EMBL" id="JAGRRH010000021">
    <property type="protein sequence ID" value="KAG7347157.1"/>
    <property type="molecule type" value="Genomic_DNA"/>
</dbReference>
<evidence type="ECO:0000256" key="1">
    <source>
        <dbReference type="ARBA" id="ARBA00012468"/>
    </source>
</evidence>
<dbReference type="AlphaFoldDB" id="A0A9K3PGU4"/>
<keyword evidence="8" id="KW-1185">Reference proteome</keyword>
<dbReference type="InterPro" id="IPR007719">
    <property type="entry name" value="PCS_N"/>
</dbReference>
<dbReference type="FunFam" id="3.90.70.30:FF:000001">
    <property type="entry name" value="Glutathione gamma-glutamylcysteinyltransferase 1"/>
    <property type="match status" value="1"/>
</dbReference>
<dbReference type="GO" id="GO:0010038">
    <property type="term" value="P:response to metal ion"/>
    <property type="evidence" value="ECO:0007669"/>
    <property type="project" value="InterPro"/>
</dbReference>
<evidence type="ECO:0000256" key="2">
    <source>
        <dbReference type="ARBA" id="ARBA00022539"/>
    </source>
</evidence>
<dbReference type="PANTHER" id="PTHR33447">
    <property type="entry name" value="GLUTATHIONE GAMMA-GLUTAMYLCYSTEINYLTRANSFERASE"/>
    <property type="match status" value="1"/>
</dbReference>
<dbReference type="Proteomes" id="UP000693970">
    <property type="component" value="Unassembled WGS sequence"/>
</dbReference>
<keyword evidence="3" id="KW-0808">Transferase</keyword>
<accession>A0A9K3PGU4</accession>
<dbReference type="Pfam" id="PF05023">
    <property type="entry name" value="Phytochelatin"/>
    <property type="match status" value="1"/>
</dbReference>
<dbReference type="GO" id="GO:0016756">
    <property type="term" value="F:glutathione gamma-glutamylcysteinyltransferase activity"/>
    <property type="evidence" value="ECO:0007669"/>
    <property type="project" value="UniProtKB-EC"/>
</dbReference>
<reference evidence="7" key="2">
    <citation type="submission" date="2021-04" db="EMBL/GenBank/DDBJ databases">
        <authorList>
            <person name="Podell S."/>
        </authorList>
    </citation>
    <scope>NUCLEOTIDE SEQUENCE</scope>
    <source>
        <strain evidence="7">Hildebrandi</strain>
    </source>
</reference>
<sequence>MSKECLHQLLRVSRRSIATAPTARKYPTTHITAWCQSKRHRNRVLPQPFVSPERRNFSSVLMRDTNVKGDENHTDHSPYNPEQNAISELSSVNKHCQTCTCENSSGKKKINGDASSHDTADATTASSFPCGSNHHEDELDALPDPLPEPQYSVHKRVLPKSLTAFASPEGKKMLMEALFVDGTAESYWNLTQHFVNQGDPAFCGVTTLLMCLNALCVDPNIRWRGGWRYYGSEEVLLNRCCLSTGRIKRSGITLEDFCQLGTCQGLRIVLKRPNPTHVCDNTNGGYSLDDFREDVQRILSDKVHRTLLVVSFSRQTLGQTGDGHFSTIAAYHKGTDKVLVLDVARFKYAPYWVSVQELYQSMQELDSVTKKTRGWCLLYPPKNHACQHVTKEDRRPVEVVPLVGEKDICPIGDIRKKYCKSNHDDDWNQDRR</sequence>
<feature type="region of interest" description="Disordered" evidence="5">
    <location>
        <begin position="102"/>
        <end position="148"/>
    </location>
</feature>
<proteinExistence type="predicted"/>
<evidence type="ECO:0000256" key="4">
    <source>
        <dbReference type="ARBA" id="ARBA00022723"/>
    </source>
</evidence>
<dbReference type="GO" id="GO:0046938">
    <property type="term" value="P:phytochelatin biosynthetic process"/>
    <property type="evidence" value="ECO:0007669"/>
    <property type="project" value="InterPro"/>
</dbReference>
<evidence type="ECO:0000313" key="7">
    <source>
        <dbReference type="EMBL" id="KAG7347157.1"/>
    </source>
</evidence>
<dbReference type="GO" id="GO:0046872">
    <property type="term" value="F:metal ion binding"/>
    <property type="evidence" value="ECO:0007669"/>
    <property type="project" value="UniProtKB-KW"/>
</dbReference>
<dbReference type="EC" id="2.3.2.15" evidence="1"/>
<feature type="domain" description="Peptidase C83" evidence="6">
    <location>
        <begin position="148"/>
        <end position="383"/>
    </location>
</feature>